<dbReference type="RefSeq" id="WP_149999729.1">
    <property type="nucleotide sequence ID" value="NZ_BKCL01000002.1"/>
</dbReference>
<reference evidence="3 4" key="1">
    <citation type="submission" date="2019-09" db="EMBL/GenBank/DDBJ databases">
        <title>NBRP : Genome information of microbial organism related human and environment.</title>
        <authorList>
            <person name="Hattori M."/>
            <person name="Oshima K."/>
            <person name="Inaba H."/>
            <person name="Suda W."/>
            <person name="Sakamoto M."/>
            <person name="Iino T."/>
            <person name="Kitahara M."/>
            <person name="Oshida Y."/>
            <person name="Iida T."/>
            <person name="Kudo T."/>
            <person name="Itoh T."/>
            <person name="Ohkuma M."/>
        </authorList>
    </citation>
    <scope>NUCLEOTIDE SEQUENCE [LARGE SCALE GENOMIC DNA]</scope>
    <source>
        <strain evidence="3 4">Hi-2</strain>
    </source>
</reference>
<dbReference type="Gene3D" id="3.30.470.10">
    <property type="match status" value="1"/>
</dbReference>
<dbReference type="PANTHER" id="PTHR11236:SF50">
    <property type="entry name" value="AMINODEOXYCHORISMATE SYNTHASE COMPONENT 1"/>
    <property type="match status" value="1"/>
</dbReference>
<protein>
    <recommendedName>
        <fullName evidence="1">Probable branched-chain-amino-acid aminotransferase</fullName>
    </recommendedName>
</protein>
<dbReference type="InterPro" id="IPR001544">
    <property type="entry name" value="Aminotrans_IV"/>
</dbReference>
<dbReference type="EMBL" id="BKCL01000002">
    <property type="protein sequence ID" value="GEQ97182.1"/>
    <property type="molecule type" value="Genomic_DNA"/>
</dbReference>
<name>A0A5A7MMF1_9PROT</name>
<proteinExistence type="predicted"/>
<dbReference type="InterPro" id="IPR005802">
    <property type="entry name" value="ADC_synth_comp_1"/>
</dbReference>
<dbReference type="PRINTS" id="PR00095">
    <property type="entry name" value="ANTSNTHASEI"/>
</dbReference>
<dbReference type="InterPro" id="IPR019999">
    <property type="entry name" value="Anth_synth_I-like"/>
</dbReference>
<dbReference type="SUPFAM" id="SSF56322">
    <property type="entry name" value="ADC synthase"/>
    <property type="match status" value="1"/>
</dbReference>
<dbReference type="InterPro" id="IPR036038">
    <property type="entry name" value="Aminotransferase-like"/>
</dbReference>
<dbReference type="Proteomes" id="UP000322084">
    <property type="component" value="Unassembled WGS sequence"/>
</dbReference>
<dbReference type="Pfam" id="PF00425">
    <property type="entry name" value="Chorismate_bind"/>
    <property type="match status" value="1"/>
</dbReference>
<dbReference type="InterPro" id="IPR043132">
    <property type="entry name" value="BCAT-like_C"/>
</dbReference>
<dbReference type="InterPro" id="IPR015890">
    <property type="entry name" value="Chorismate_C"/>
</dbReference>
<dbReference type="GO" id="GO:0009396">
    <property type="term" value="P:folic acid-containing compound biosynthetic process"/>
    <property type="evidence" value="ECO:0007669"/>
    <property type="project" value="InterPro"/>
</dbReference>
<feature type="domain" description="Chorismate-utilising enzyme C-terminal" evidence="2">
    <location>
        <begin position="130"/>
        <end position="383"/>
    </location>
</feature>
<dbReference type="PANTHER" id="PTHR11236">
    <property type="entry name" value="AMINOBENZOATE/ANTHRANILATE SYNTHASE"/>
    <property type="match status" value="1"/>
</dbReference>
<dbReference type="AlphaFoldDB" id="A0A5A7MMF1"/>
<comment type="caution">
    <text evidence="3">The sequence shown here is derived from an EMBL/GenBank/DDBJ whole genome shotgun (WGS) entry which is preliminary data.</text>
</comment>
<evidence type="ECO:0000259" key="2">
    <source>
        <dbReference type="Pfam" id="PF00425"/>
    </source>
</evidence>
<organism evidence="3 4">
    <name type="scientific">Iodidimonas gelatinilytica</name>
    <dbReference type="NCBI Taxonomy" id="1236966"/>
    <lineage>
        <taxon>Bacteria</taxon>
        <taxon>Pseudomonadati</taxon>
        <taxon>Pseudomonadota</taxon>
        <taxon>Alphaproteobacteria</taxon>
        <taxon>Iodidimonadales</taxon>
        <taxon>Iodidimonadaceae</taxon>
        <taxon>Iodidimonas</taxon>
    </lineage>
</organism>
<dbReference type="Gene3D" id="3.20.10.10">
    <property type="entry name" value="D-amino Acid Aminotransferase, subunit A, domain 2"/>
    <property type="match status" value="1"/>
</dbReference>
<evidence type="ECO:0000313" key="4">
    <source>
        <dbReference type="Proteomes" id="UP000322084"/>
    </source>
</evidence>
<dbReference type="SUPFAM" id="SSF56752">
    <property type="entry name" value="D-aminoacid aminotransferase-like PLP-dependent enzymes"/>
    <property type="match status" value="1"/>
</dbReference>
<dbReference type="Pfam" id="PF01063">
    <property type="entry name" value="Aminotran_4"/>
    <property type="match status" value="1"/>
</dbReference>
<dbReference type="InterPro" id="IPR043131">
    <property type="entry name" value="BCAT-like_N"/>
</dbReference>
<sequence length="604" mass="66317">MPLRHPPFVFLDNPTTPMGAPVARLFSNPLKILCAQTWDEVPATLESADAALASEQYLAGWIAYEAAACFEPRLKAAIHSLPEEPLIWLGVFGPPQQMDQAECEAAFIKAQGGSARRARISARRIGEDPARYAQQLGRIQEALTAGDVYQVNHIFPLDLDIEGDPLALYQRLRRSQPVEFGAFIDTGERKILSCSPELFVRSTNGHLEARPMKGTARRGLGPEQDADQANRLVSDEKSRAENLMIVDLLRNDLTRIAEPGSVSVPTLFEVERYPSLLQMTSTITATRRADARFSHIVRALMPCGSITGAPKIRAMELIAQTEPQPRGIYTGAIGWAAPNGDLCFNVAIRTLVEQTSGAFRFGIGSGIVADSNTDAEYDECLLKARFLEDEPDDFALIETLLWTAEKGFPYLSRHMARLAESARHFGFPFDDTALKAALHETVINCDGSKRIRLLLGASGQISVTATPYEAWPAPVRLVLADSILPSLHRFSRHKTTCRERYEAPLAAAKRAHAADEVLFLNEYGHLCEGSRSTLFVQKKGQLFTPPLSDGPLPGVLRAHMLASGQAVEAHLKTSDLEECDAIFVGNAVRGLGRAEFYPHIPVTN</sequence>
<dbReference type="NCBIfam" id="TIGR00553">
    <property type="entry name" value="pabB"/>
    <property type="match status" value="1"/>
</dbReference>
<dbReference type="Gene3D" id="3.60.120.10">
    <property type="entry name" value="Anthranilate synthase"/>
    <property type="match status" value="1"/>
</dbReference>
<dbReference type="GO" id="GO:0000162">
    <property type="term" value="P:L-tryptophan biosynthetic process"/>
    <property type="evidence" value="ECO:0007669"/>
    <property type="project" value="TreeGrafter"/>
</dbReference>
<gene>
    <name evidence="3" type="ORF">JCM17844_08190</name>
</gene>
<dbReference type="GO" id="GO:0046820">
    <property type="term" value="F:4-amino-4-deoxychorismate synthase activity"/>
    <property type="evidence" value="ECO:0007669"/>
    <property type="project" value="TreeGrafter"/>
</dbReference>
<evidence type="ECO:0000256" key="1">
    <source>
        <dbReference type="ARBA" id="ARBA00014472"/>
    </source>
</evidence>
<evidence type="ECO:0000313" key="3">
    <source>
        <dbReference type="EMBL" id="GEQ97182.1"/>
    </source>
</evidence>
<dbReference type="InterPro" id="IPR005801">
    <property type="entry name" value="ADC_synthase"/>
</dbReference>
<accession>A0A5A7MMF1</accession>